<protein>
    <recommendedName>
        <fullName evidence="4">Transposase</fullName>
    </recommendedName>
</protein>
<evidence type="ECO:0000256" key="1">
    <source>
        <dbReference type="SAM" id="Coils"/>
    </source>
</evidence>
<comment type="caution">
    <text evidence="2">The sequence shown here is derived from an EMBL/GenBank/DDBJ whole genome shotgun (WGS) entry which is preliminary data.</text>
</comment>
<proteinExistence type="predicted"/>
<reference evidence="2 3" key="1">
    <citation type="submission" date="2024-03" db="EMBL/GenBank/DDBJ databases">
        <title>Human intestinal bacterial collection.</title>
        <authorList>
            <person name="Pauvert C."/>
            <person name="Hitch T.C.A."/>
            <person name="Clavel T."/>
        </authorList>
    </citation>
    <scope>NUCLEOTIDE SEQUENCE [LARGE SCALE GENOMIC DNA]</scope>
    <source>
        <strain evidence="2 3">CLA-AA-H190</strain>
    </source>
</reference>
<gene>
    <name evidence="2" type="ORF">WMO25_07905</name>
</gene>
<feature type="coiled-coil region" evidence="1">
    <location>
        <begin position="86"/>
        <end position="113"/>
    </location>
</feature>
<dbReference type="RefSeq" id="WP_349084865.1">
    <property type="nucleotide sequence ID" value="NZ_JBBMEK010000079.1"/>
</dbReference>
<dbReference type="Proteomes" id="UP001469749">
    <property type="component" value="Unassembled WGS sequence"/>
</dbReference>
<evidence type="ECO:0008006" key="4">
    <source>
        <dbReference type="Google" id="ProtNLM"/>
    </source>
</evidence>
<dbReference type="EMBL" id="JBBMEK010000079">
    <property type="protein sequence ID" value="MEQ2365021.1"/>
    <property type="molecule type" value="Genomic_DNA"/>
</dbReference>
<organism evidence="2 3">
    <name type="scientific">Coprococcus intestinihominis</name>
    <dbReference type="NCBI Taxonomy" id="3133154"/>
    <lineage>
        <taxon>Bacteria</taxon>
        <taxon>Bacillati</taxon>
        <taxon>Bacillota</taxon>
        <taxon>Clostridia</taxon>
        <taxon>Lachnospirales</taxon>
        <taxon>Lachnospiraceae</taxon>
        <taxon>Coprococcus</taxon>
    </lineage>
</organism>
<evidence type="ECO:0000313" key="3">
    <source>
        <dbReference type="Proteomes" id="UP001469749"/>
    </source>
</evidence>
<name>A0ABV1B4Z0_9FIRM</name>
<sequence length="143" mass="16545">MDEQIKYEVIKSLADHPDGNKGRKPATTIPDETRRSIVDLYRTKYYDAIFRHFSELLEKHEQITISPSSVANILESEYILSPKVTKAKKKRIKKELENKKKAAKNQKEADTIQANLIAVEDAQAWNAGSCCQYFNHHRVRFPK</sequence>
<accession>A0ABV1B4Z0</accession>
<keyword evidence="3" id="KW-1185">Reference proteome</keyword>
<keyword evidence="1" id="KW-0175">Coiled coil</keyword>
<evidence type="ECO:0000313" key="2">
    <source>
        <dbReference type="EMBL" id="MEQ2365021.1"/>
    </source>
</evidence>